<dbReference type="KEGG" id="agy:ATC03_00195"/>
<protein>
    <submittedName>
        <fullName evidence="2">Uncharacterized protein</fullName>
    </submittedName>
</protein>
<dbReference type="STRING" id="453304.ATC03_00195"/>
<dbReference type="EMBL" id="CP013979">
    <property type="protein sequence ID" value="ANJ25424.1"/>
    <property type="molecule type" value="Genomic_DNA"/>
</dbReference>
<reference evidence="3" key="2">
    <citation type="submission" date="2016-01" db="EMBL/GenBank/DDBJ databases">
        <title>Complete genome sequence of Agromyces aureus AR33T and comparison with related organisms.</title>
        <authorList>
            <person name="Corretto E."/>
            <person name="Antonielli L."/>
            <person name="Sessitsch A."/>
            <person name="Brader G."/>
        </authorList>
    </citation>
    <scope>NUCLEOTIDE SEQUENCE [LARGE SCALE GENOMIC DNA]</scope>
    <source>
        <strain evidence="3">AR33</strain>
    </source>
</reference>
<dbReference type="AlphaFoldDB" id="A0A191WB67"/>
<accession>A0A191WB67</accession>
<evidence type="ECO:0000313" key="2">
    <source>
        <dbReference type="EMBL" id="ANJ25424.1"/>
    </source>
</evidence>
<dbReference type="Proteomes" id="UP000078437">
    <property type="component" value="Chromosome"/>
</dbReference>
<evidence type="ECO:0000256" key="1">
    <source>
        <dbReference type="SAM" id="MobiDB-lite"/>
    </source>
</evidence>
<feature type="region of interest" description="Disordered" evidence="1">
    <location>
        <begin position="1"/>
        <end position="35"/>
    </location>
</feature>
<organism evidence="2 3">
    <name type="scientific">Agromyces aureus</name>
    <dbReference type="NCBI Taxonomy" id="453304"/>
    <lineage>
        <taxon>Bacteria</taxon>
        <taxon>Bacillati</taxon>
        <taxon>Actinomycetota</taxon>
        <taxon>Actinomycetes</taxon>
        <taxon>Micrococcales</taxon>
        <taxon>Microbacteriaceae</taxon>
        <taxon>Agromyces</taxon>
    </lineage>
</organism>
<sequence>MSGCLQERGWDAKANDDGSYDTQVLPDQAEPYEADRQDCLKETGYAGEPEPLSRAELADWYQELLVTAECARGLGYDIADAPSAQVFLDQVEGGELDGLWGPYPSNLSATDFAELEAACPQPGAAEGLVQAF</sequence>
<name>A0A191WB67_9MICO</name>
<evidence type="ECO:0000313" key="3">
    <source>
        <dbReference type="Proteomes" id="UP000078437"/>
    </source>
</evidence>
<reference evidence="2 3" key="1">
    <citation type="journal article" date="2016" name="Int. J. Syst. Evol. Microbiol.">
        <title>Agromyces aureus sp. nov., isolated from the rhizosphere of Salix caprea L. grown in a heavy-metal-contaminated soil.</title>
        <authorList>
            <person name="Corretto E."/>
            <person name="Antonielli L."/>
            <person name="Sessitsch A."/>
            <person name="Compant S."/>
            <person name="Gorfer M."/>
            <person name="Kuffner M."/>
            <person name="Brader G."/>
        </authorList>
    </citation>
    <scope>NUCLEOTIDE SEQUENCE [LARGE SCALE GENOMIC DNA]</scope>
    <source>
        <strain evidence="2 3">AR33</strain>
    </source>
</reference>
<proteinExistence type="predicted"/>
<keyword evidence="3" id="KW-1185">Reference proteome</keyword>
<gene>
    <name evidence="2" type="ORF">ATC03_00195</name>
</gene>